<proteinExistence type="predicted"/>
<evidence type="ECO:0000313" key="1">
    <source>
        <dbReference type="EMBL" id="CCA18713.1"/>
    </source>
</evidence>
<dbReference type="EMBL" id="FR824100">
    <property type="protein sequence ID" value="CCA18713.1"/>
    <property type="molecule type" value="Genomic_DNA"/>
</dbReference>
<reference evidence="1" key="1">
    <citation type="journal article" date="2011" name="PLoS Biol.">
        <title>Gene gain and loss during evolution of obligate parasitism in the white rust pathogen of Arabidopsis thaliana.</title>
        <authorList>
            <person name="Kemen E."/>
            <person name="Gardiner A."/>
            <person name="Schultz-Larsen T."/>
            <person name="Kemen A.C."/>
            <person name="Balmuth A.L."/>
            <person name="Robert-Seilaniantz A."/>
            <person name="Bailey K."/>
            <person name="Holub E."/>
            <person name="Studholme D.J."/>
            <person name="Maclean D."/>
            <person name="Jones J.D."/>
        </authorList>
    </citation>
    <scope>NUCLEOTIDE SEQUENCE</scope>
</reference>
<sequence length="412" mass="46952">MQFFMNRASVSSYKQLSKFLLTRTMLLLPLALVARSSFLMPVTLDMATIFLPLRFQSIRCKNMSPCLKPLMQQLSVTEVPLPKKLRTRRADMINLVECSDALSLIFTFLEHRGLQNYLIAVQRSRELRKDLFNSGVWKNRLKYHLAIESTDLPELLPKYDDNFLARVPKTERYPYDPPEFEILNSCSEMKTYVAIATLMQCYVYFVKRNIAVSYQVNGSSVDIVVIPRALLKFVKKVTFSCLMDENEEIRCYPAEAESKVYGIHLNVLDALRRDCPASCPIVVFMSSGSENLVCVPASNREYVLAMKALIGLMDLYDWSIDIEAFPTSAALREGSMIQDRNVLWRSILSPVFPHSDIFYSIGESYEQLLTSVSQLINGTTSSSTYLSPKQFNPQNRCLLCFVEVVMALSGSE</sequence>
<gene>
    <name evidence="1" type="primary">AlNc14C55G4214</name>
    <name evidence="1" type="ORF">ALNC14_048560</name>
</gene>
<name>F0WC29_9STRA</name>
<protein>
    <submittedName>
        <fullName evidence="1">AlNc14C55G4214 protein</fullName>
    </submittedName>
</protein>
<organism evidence="1">
    <name type="scientific">Albugo laibachii Nc14</name>
    <dbReference type="NCBI Taxonomy" id="890382"/>
    <lineage>
        <taxon>Eukaryota</taxon>
        <taxon>Sar</taxon>
        <taxon>Stramenopiles</taxon>
        <taxon>Oomycota</taxon>
        <taxon>Peronosporomycetes</taxon>
        <taxon>Albuginales</taxon>
        <taxon>Albuginaceae</taxon>
        <taxon>Albugo</taxon>
    </lineage>
</organism>
<dbReference type="HOGENOM" id="CLU_720443_0_0_1"/>
<dbReference type="AlphaFoldDB" id="F0WC29"/>
<reference evidence="1" key="2">
    <citation type="submission" date="2011-02" db="EMBL/GenBank/DDBJ databases">
        <authorList>
            <person name="MacLean D."/>
        </authorList>
    </citation>
    <scope>NUCLEOTIDE SEQUENCE</scope>
</reference>
<accession>F0WC29</accession>